<dbReference type="HAMAP" id="MF_01398">
    <property type="entry name" value="ATP_synth_b_bprime"/>
    <property type="match status" value="1"/>
</dbReference>
<keyword evidence="10 16" id="KW-0472">Membrane</keyword>
<comment type="subcellular location">
    <subcellularLocation>
        <location evidence="16">Cell membrane</location>
        <topology evidence="16">Single-pass membrane protein</topology>
    </subcellularLocation>
    <subcellularLocation>
        <location evidence="15">Endomembrane system</location>
        <topology evidence="15">Single-pass membrane protein</topology>
    </subcellularLocation>
</comment>
<gene>
    <name evidence="16" type="primary">atpF</name>
    <name evidence="19" type="ORF">Kalk_11885</name>
</gene>
<dbReference type="PANTHER" id="PTHR33445:SF1">
    <property type="entry name" value="ATP SYNTHASE SUBUNIT B"/>
    <property type="match status" value="1"/>
</dbReference>
<keyword evidence="19" id="KW-0378">Hydrolase</keyword>
<comment type="similarity">
    <text evidence="1 16 17">Belongs to the ATPase B chain family.</text>
</comment>
<dbReference type="GO" id="GO:0016787">
    <property type="term" value="F:hydrolase activity"/>
    <property type="evidence" value="ECO:0007669"/>
    <property type="project" value="UniProtKB-KW"/>
</dbReference>
<name>A0A2K9LLN0_9GAMM</name>
<feature type="transmembrane region" description="Helical" evidence="16">
    <location>
        <begin position="6"/>
        <end position="26"/>
    </location>
</feature>
<dbReference type="FunFam" id="1.20.5.620:FF:000001">
    <property type="entry name" value="ATP synthase subunit b"/>
    <property type="match status" value="1"/>
</dbReference>
<sequence>MDINATILGQSIAFAVFVFFCMKFVWPPLINAMRERSEKIAHGLQAADQAEQDLELAKEKAADTLREAKQQAAALIEQANKRANQLVEEAKDQARAEGERLKAAAQAEVEQELNRAKESLRGQVAVLSIAGAEKILGTAVDQGAHNAMLEQLASEL</sequence>
<evidence type="ECO:0000256" key="14">
    <source>
        <dbReference type="ARBA" id="ARBA00026054"/>
    </source>
</evidence>
<dbReference type="GO" id="GO:0012505">
    <property type="term" value="C:endomembrane system"/>
    <property type="evidence" value="ECO:0007669"/>
    <property type="project" value="UniProtKB-SubCell"/>
</dbReference>
<protein>
    <recommendedName>
        <fullName evidence="16">ATP synthase subunit b</fullName>
    </recommendedName>
    <alternativeName>
        <fullName evidence="16">ATP synthase F(0) sector subunit b</fullName>
    </alternativeName>
    <alternativeName>
        <fullName evidence="16">ATPase subunit I</fullName>
    </alternativeName>
    <alternativeName>
        <fullName evidence="16">F-type ATPase subunit b</fullName>
        <shortName evidence="16">F-ATPase subunit b</shortName>
    </alternativeName>
</protein>
<evidence type="ECO:0000256" key="12">
    <source>
        <dbReference type="ARBA" id="ARBA00025198"/>
    </source>
</evidence>
<evidence type="ECO:0000256" key="7">
    <source>
        <dbReference type="ARBA" id="ARBA00022781"/>
    </source>
</evidence>
<dbReference type="GO" id="GO:0046961">
    <property type="term" value="F:proton-transporting ATPase activity, rotational mechanism"/>
    <property type="evidence" value="ECO:0007669"/>
    <property type="project" value="TreeGrafter"/>
</dbReference>
<keyword evidence="20" id="KW-1185">Reference proteome</keyword>
<dbReference type="RefSeq" id="WP_101894460.1">
    <property type="nucleotide sequence ID" value="NZ_CP022684.1"/>
</dbReference>
<dbReference type="NCBIfam" id="NF004411">
    <property type="entry name" value="PRK05759.1-2"/>
    <property type="match status" value="1"/>
</dbReference>
<dbReference type="OrthoDB" id="9788020at2"/>
<accession>A0A2K9LLN0</accession>
<dbReference type="EMBL" id="CP022684">
    <property type="protein sequence ID" value="AUM13081.1"/>
    <property type="molecule type" value="Genomic_DNA"/>
</dbReference>
<evidence type="ECO:0000256" key="17">
    <source>
        <dbReference type="RuleBase" id="RU003848"/>
    </source>
</evidence>
<dbReference type="GO" id="GO:0046933">
    <property type="term" value="F:proton-transporting ATP synthase activity, rotational mechanism"/>
    <property type="evidence" value="ECO:0007669"/>
    <property type="project" value="UniProtKB-UniRule"/>
</dbReference>
<evidence type="ECO:0000256" key="6">
    <source>
        <dbReference type="ARBA" id="ARBA00022692"/>
    </source>
</evidence>
<dbReference type="GO" id="GO:0045259">
    <property type="term" value="C:proton-transporting ATP synthase complex"/>
    <property type="evidence" value="ECO:0007669"/>
    <property type="project" value="UniProtKB-KW"/>
</dbReference>
<evidence type="ECO:0000256" key="10">
    <source>
        <dbReference type="ARBA" id="ARBA00023136"/>
    </source>
</evidence>
<keyword evidence="6 16" id="KW-0812">Transmembrane</keyword>
<evidence type="ECO:0000256" key="5">
    <source>
        <dbReference type="ARBA" id="ARBA00022547"/>
    </source>
</evidence>
<keyword evidence="5 16" id="KW-0138">CF(0)</keyword>
<evidence type="ECO:0000256" key="15">
    <source>
        <dbReference type="ARBA" id="ARBA00037847"/>
    </source>
</evidence>
<evidence type="ECO:0000256" key="4">
    <source>
        <dbReference type="ARBA" id="ARBA00022519"/>
    </source>
</evidence>
<evidence type="ECO:0000256" key="13">
    <source>
        <dbReference type="ARBA" id="ARBA00025614"/>
    </source>
</evidence>
<organism evidence="19 20">
    <name type="scientific">Ketobacter alkanivorans</name>
    <dbReference type="NCBI Taxonomy" id="1917421"/>
    <lineage>
        <taxon>Bacteria</taxon>
        <taxon>Pseudomonadati</taxon>
        <taxon>Pseudomonadota</taxon>
        <taxon>Gammaproteobacteria</taxon>
        <taxon>Pseudomonadales</taxon>
        <taxon>Ketobacteraceae</taxon>
        <taxon>Ketobacter</taxon>
    </lineage>
</organism>
<evidence type="ECO:0000313" key="19">
    <source>
        <dbReference type="EMBL" id="AUM13081.1"/>
    </source>
</evidence>
<dbReference type="InterPro" id="IPR050059">
    <property type="entry name" value="ATP_synthase_B_chain"/>
</dbReference>
<dbReference type="NCBIfam" id="TIGR01144">
    <property type="entry name" value="ATP_synt_b"/>
    <property type="match status" value="1"/>
</dbReference>
<dbReference type="KEGG" id="kak:Kalk_11885"/>
<dbReference type="PANTHER" id="PTHR33445">
    <property type="entry name" value="ATP SYNTHASE SUBUNIT B', CHLOROPLASTIC"/>
    <property type="match status" value="1"/>
</dbReference>
<keyword evidence="2 16" id="KW-0813">Transport</keyword>
<proteinExistence type="inferred from homology"/>
<comment type="function">
    <text evidence="13">Component of the F(0) channel, it forms part of the peripheral stalk, linking F(1) to F(0). The b'-subunit is a diverged and duplicated form of b found in plants and photosynthetic bacteria.</text>
</comment>
<keyword evidence="18" id="KW-0175">Coiled coil</keyword>
<evidence type="ECO:0000256" key="11">
    <source>
        <dbReference type="ARBA" id="ARBA00023310"/>
    </source>
</evidence>
<dbReference type="CDD" id="cd06503">
    <property type="entry name" value="ATP-synt_Fo_b"/>
    <property type="match status" value="1"/>
</dbReference>
<dbReference type="GO" id="GO:0005886">
    <property type="term" value="C:plasma membrane"/>
    <property type="evidence" value="ECO:0007669"/>
    <property type="project" value="UniProtKB-SubCell"/>
</dbReference>
<dbReference type="Proteomes" id="UP000235116">
    <property type="component" value="Chromosome"/>
</dbReference>
<keyword evidence="11 16" id="KW-0066">ATP synthesis</keyword>
<keyword evidence="7 16" id="KW-0375">Hydrogen ion transport</keyword>
<evidence type="ECO:0000256" key="18">
    <source>
        <dbReference type="SAM" id="Coils"/>
    </source>
</evidence>
<evidence type="ECO:0000256" key="2">
    <source>
        <dbReference type="ARBA" id="ARBA00022448"/>
    </source>
</evidence>
<dbReference type="Gene3D" id="1.20.5.620">
    <property type="entry name" value="F1F0 ATP synthase subunit B, membrane domain"/>
    <property type="match status" value="1"/>
</dbReference>
<keyword evidence="3 16" id="KW-1003">Cell membrane</keyword>
<evidence type="ECO:0000256" key="16">
    <source>
        <dbReference type="HAMAP-Rule" id="MF_01398"/>
    </source>
</evidence>
<dbReference type="InterPro" id="IPR028987">
    <property type="entry name" value="ATP_synth_B-like_membr_sf"/>
</dbReference>
<reference evidence="20" key="1">
    <citation type="submission" date="2017-08" db="EMBL/GenBank/DDBJ databases">
        <title>Direct submision.</title>
        <authorList>
            <person name="Kim S.-J."/>
            <person name="Rhee S.-K."/>
        </authorList>
    </citation>
    <scope>NUCLEOTIDE SEQUENCE [LARGE SCALE GENOMIC DNA]</scope>
    <source>
        <strain evidence="20">GI5</strain>
    </source>
</reference>
<evidence type="ECO:0000256" key="8">
    <source>
        <dbReference type="ARBA" id="ARBA00022989"/>
    </source>
</evidence>
<evidence type="ECO:0000256" key="1">
    <source>
        <dbReference type="ARBA" id="ARBA00005513"/>
    </source>
</evidence>
<evidence type="ECO:0000256" key="3">
    <source>
        <dbReference type="ARBA" id="ARBA00022475"/>
    </source>
</evidence>
<comment type="subunit">
    <text evidence="16">F-type ATPases have 2 components, F(1) - the catalytic core - and F(0) - the membrane proton channel. F(1) has five subunits: alpha(3), beta(3), gamma(1), delta(1), epsilon(1). F(0) has three main subunits: a(1), b(2) and c(10-14). The alpha and beta chains form an alternating ring which encloses part of the gamma chain. F(1) is attached to F(0) by a central stalk formed by the gamma and epsilon chains, while a peripheral stalk is formed by the delta and b chains.</text>
</comment>
<keyword evidence="8 16" id="KW-1133">Transmembrane helix</keyword>
<dbReference type="Pfam" id="PF00430">
    <property type="entry name" value="ATP-synt_B"/>
    <property type="match status" value="1"/>
</dbReference>
<keyword evidence="4" id="KW-0997">Cell inner membrane</keyword>
<comment type="function">
    <text evidence="12 16">F(1)F(0) ATP synthase produces ATP from ADP in the presence of a proton or sodium gradient. F-type ATPases consist of two structural domains, F(1) containing the extramembraneous catalytic core and F(0) containing the membrane proton channel, linked together by a central stalk and a peripheral stalk. During catalysis, ATP synthesis in the catalytic domain of F(1) is coupled via a rotary mechanism of the central stalk subunits to proton translocation.</text>
</comment>
<dbReference type="InterPro" id="IPR005864">
    <property type="entry name" value="ATP_synth_F0_bsu_bac"/>
</dbReference>
<dbReference type="SUPFAM" id="SSF81573">
    <property type="entry name" value="F1F0 ATP synthase subunit B, membrane domain"/>
    <property type="match status" value="1"/>
</dbReference>
<evidence type="ECO:0000256" key="9">
    <source>
        <dbReference type="ARBA" id="ARBA00023065"/>
    </source>
</evidence>
<dbReference type="InterPro" id="IPR002146">
    <property type="entry name" value="ATP_synth_b/b'su_bac/chlpt"/>
</dbReference>
<feature type="coiled-coil region" evidence="18">
    <location>
        <begin position="40"/>
        <end position="107"/>
    </location>
</feature>
<evidence type="ECO:0000313" key="20">
    <source>
        <dbReference type="Proteomes" id="UP000235116"/>
    </source>
</evidence>
<comment type="subunit">
    <text evidence="14">F-type ATPases have 2 components, F(1) - the catalytic core - and F(0) - the membrane proton channel. F(1) has five subunits: alpha(3), beta(3), gamma(1), delta(1), epsilon(1). F(0) has four main subunits: a(1), b(2) and c(10-14). The alpha and beta chains form an alternating ring which encloses part of the gamma chain. F(1) is attached to F(0) by a central stalk formed by the gamma and epsilon chains, while a peripheral stalk is formed by the delta and b chains.</text>
</comment>
<dbReference type="AlphaFoldDB" id="A0A2K9LLN0"/>
<keyword evidence="9 16" id="KW-0406">Ion transport</keyword>